<feature type="compositionally biased region" description="Acidic residues" evidence="1">
    <location>
        <begin position="70"/>
        <end position="81"/>
    </location>
</feature>
<dbReference type="GO" id="GO:0005634">
    <property type="term" value="C:nucleus"/>
    <property type="evidence" value="ECO:0007669"/>
    <property type="project" value="TreeGrafter"/>
</dbReference>
<dbReference type="Pfam" id="PF07491">
    <property type="entry name" value="PPI_Ypi1"/>
    <property type="match status" value="1"/>
</dbReference>
<keyword evidence="3" id="KW-1185">Reference proteome</keyword>
<gene>
    <name evidence="2" type="ORF">PHYPSEUDO_005229</name>
</gene>
<proteinExistence type="predicted"/>
<evidence type="ECO:0000256" key="1">
    <source>
        <dbReference type="SAM" id="MobiDB-lite"/>
    </source>
</evidence>
<dbReference type="InterPro" id="IPR011107">
    <property type="entry name" value="PPI_Ypi1"/>
</dbReference>
<dbReference type="GO" id="GO:0004865">
    <property type="term" value="F:protein serine/threonine phosphatase inhibitor activity"/>
    <property type="evidence" value="ECO:0007669"/>
    <property type="project" value="InterPro"/>
</dbReference>
<feature type="compositionally biased region" description="Basic residues" evidence="1">
    <location>
        <begin position="49"/>
        <end position="63"/>
    </location>
</feature>
<name>A0A8T1WGL2_9STRA</name>
<sequence>MSSVAREEAATEVVTTPPSTGAAPVYRMELQPRPHVTFDESVVDNEHLGRKRSNKCCIFHKKREFGESSSESDEDSDDSDSDSEHQRHAHDCKHKAPRRRARPKKRAPSPSSSDEEKMPAPSQSRRLPGS</sequence>
<accession>A0A8T1WGL2</accession>
<feature type="region of interest" description="Disordered" evidence="1">
    <location>
        <begin position="41"/>
        <end position="130"/>
    </location>
</feature>
<organism evidence="2 3">
    <name type="scientific">Phytophthora pseudosyringae</name>
    <dbReference type="NCBI Taxonomy" id="221518"/>
    <lineage>
        <taxon>Eukaryota</taxon>
        <taxon>Sar</taxon>
        <taxon>Stramenopiles</taxon>
        <taxon>Oomycota</taxon>
        <taxon>Peronosporomycetes</taxon>
        <taxon>Peronosporales</taxon>
        <taxon>Peronosporaceae</taxon>
        <taxon>Phytophthora</taxon>
    </lineage>
</organism>
<dbReference type="Proteomes" id="UP000694044">
    <property type="component" value="Unassembled WGS sequence"/>
</dbReference>
<dbReference type="AlphaFoldDB" id="A0A8T1WGL2"/>
<dbReference type="PANTHER" id="PTHR20835">
    <property type="entry name" value="E3 UBIQUITIN-PROTEIN LIGASE PPP1R11-RELATED"/>
    <property type="match status" value="1"/>
</dbReference>
<feature type="compositionally biased region" description="Polar residues" evidence="1">
    <location>
        <begin position="121"/>
        <end position="130"/>
    </location>
</feature>
<dbReference type="PANTHER" id="PTHR20835:SF0">
    <property type="entry name" value="E3 UBIQUITIN-PROTEIN LIGASE PPP1R11"/>
    <property type="match status" value="1"/>
</dbReference>
<feature type="compositionally biased region" description="Basic residues" evidence="1">
    <location>
        <begin position="87"/>
        <end position="107"/>
    </location>
</feature>
<evidence type="ECO:0000313" key="2">
    <source>
        <dbReference type="EMBL" id="KAG7391280.1"/>
    </source>
</evidence>
<reference evidence="2" key="1">
    <citation type="submission" date="2021-02" db="EMBL/GenBank/DDBJ databases">
        <authorList>
            <person name="Palmer J.M."/>
        </authorList>
    </citation>
    <scope>NUCLEOTIDE SEQUENCE</scope>
    <source>
        <strain evidence="2">SCRP734</strain>
    </source>
</reference>
<evidence type="ECO:0008006" key="4">
    <source>
        <dbReference type="Google" id="ProtNLM"/>
    </source>
</evidence>
<comment type="caution">
    <text evidence="2">The sequence shown here is derived from an EMBL/GenBank/DDBJ whole genome shotgun (WGS) entry which is preliminary data.</text>
</comment>
<dbReference type="GO" id="GO:0008157">
    <property type="term" value="F:protein phosphatase 1 binding"/>
    <property type="evidence" value="ECO:0007669"/>
    <property type="project" value="TreeGrafter"/>
</dbReference>
<dbReference type="OrthoDB" id="307488at2759"/>
<protein>
    <recommendedName>
        <fullName evidence="4">Type 1 phosphatases regulator</fullName>
    </recommendedName>
</protein>
<evidence type="ECO:0000313" key="3">
    <source>
        <dbReference type="Proteomes" id="UP000694044"/>
    </source>
</evidence>
<dbReference type="EMBL" id="JAGDFM010000022">
    <property type="protein sequence ID" value="KAG7391280.1"/>
    <property type="molecule type" value="Genomic_DNA"/>
</dbReference>
<feature type="region of interest" description="Disordered" evidence="1">
    <location>
        <begin position="1"/>
        <end position="28"/>
    </location>
</feature>